<dbReference type="Gene3D" id="2.10.70.10">
    <property type="entry name" value="Complement Module, domain 1"/>
    <property type="match status" value="2"/>
</dbReference>
<feature type="signal peptide" evidence="16">
    <location>
        <begin position="1"/>
        <end position="20"/>
    </location>
</feature>
<evidence type="ECO:0000256" key="8">
    <source>
        <dbReference type="ARBA" id="ARBA00022989"/>
    </source>
</evidence>
<gene>
    <name evidence="18" type="ORF">NDU88_003388</name>
</gene>
<dbReference type="GO" id="GO:0016020">
    <property type="term" value="C:membrane"/>
    <property type="evidence" value="ECO:0007669"/>
    <property type="project" value="UniProtKB-SubCell"/>
</dbReference>
<evidence type="ECO:0000256" key="10">
    <source>
        <dbReference type="ARBA" id="ARBA00023157"/>
    </source>
</evidence>
<evidence type="ECO:0000313" key="19">
    <source>
        <dbReference type="Proteomes" id="UP001066276"/>
    </source>
</evidence>
<feature type="transmembrane region" description="Helical" evidence="15">
    <location>
        <begin position="222"/>
        <end position="240"/>
    </location>
</feature>
<evidence type="ECO:0000256" key="11">
    <source>
        <dbReference type="ARBA" id="ARBA00023170"/>
    </source>
</evidence>
<evidence type="ECO:0000256" key="16">
    <source>
        <dbReference type="SAM" id="SignalP"/>
    </source>
</evidence>
<evidence type="ECO:0000256" key="1">
    <source>
        <dbReference type="ARBA" id="ARBA00002381"/>
    </source>
</evidence>
<keyword evidence="6" id="KW-0677">Repeat</keyword>
<evidence type="ECO:0000256" key="6">
    <source>
        <dbReference type="ARBA" id="ARBA00022737"/>
    </source>
</evidence>
<evidence type="ECO:0000256" key="15">
    <source>
        <dbReference type="SAM" id="Phobius"/>
    </source>
</evidence>
<feature type="domain" description="Sushi" evidence="17">
    <location>
        <begin position="26"/>
        <end position="92"/>
    </location>
</feature>
<dbReference type="PANTHER" id="PTHR10573:SF0">
    <property type="entry name" value="INTERLEUKIN-2 RECEPTOR SUBUNIT ALPHA"/>
    <property type="match status" value="1"/>
</dbReference>
<reference evidence="18" key="1">
    <citation type="journal article" date="2022" name="bioRxiv">
        <title>Sequencing and chromosome-scale assembly of the giantPleurodeles waltlgenome.</title>
        <authorList>
            <person name="Brown T."/>
            <person name="Elewa A."/>
            <person name="Iarovenko S."/>
            <person name="Subramanian E."/>
            <person name="Araus A.J."/>
            <person name="Petzold A."/>
            <person name="Susuki M."/>
            <person name="Suzuki K.-i.T."/>
            <person name="Hayashi T."/>
            <person name="Toyoda A."/>
            <person name="Oliveira C."/>
            <person name="Osipova E."/>
            <person name="Leigh N.D."/>
            <person name="Simon A."/>
            <person name="Yun M.H."/>
        </authorList>
    </citation>
    <scope>NUCLEOTIDE SEQUENCE</scope>
    <source>
        <strain evidence="18">20211129_DDA</strain>
        <tissue evidence="18">Liver</tissue>
    </source>
</reference>
<comment type="caution">
    <text evidence="14">Lacks conserved residue(s) required for the propagation of feature annotation.</text>
</comment>
<evidence type="ECO:0000256" key="5">
    <source>
        <dbReference type="ARBA" id="ARBA00022729"/>
    </source>
</evidence>
<keyword evidence="4 15" id="KW-0812">Transmembrane</keyword>
<dbReference type="GO" id="GO:0006954">
    <property type="term" value="P:inflammatory response"/>
    <property type="evidence" value="ECO:0007669"/>
    <property type="project" value="TreeGrafter"/>
</dbReference>
<keyword evidence="9 15" id="KW-0472">Membrane</keyword>
<evidence type="ECO:0000313" key="18">
    <source>
        <dbReference type="EMBL" id="KAJ1162924.1"/>
    </source>
</evidence>
<dbReference type="EMBL" id="JANPWB010000008">
    <property type="protein sequence ID" value="KAJ1162924.1"/>
    <property type="molecule type" value="Genomic_DNA"/>
</dbReference>
<dbReference type="GO" id="GO:0002376">
    <property type="term" value="P:immune system process"/>
    <property type="evidence" value="ECO:0007669"/>
    <property type="project" value="UniProtKB-KW"/>
</dbReference>
<evidence type="ECO:0000256" key="4">
    <source>
        <dbReference type="ARBA" id="ARBA00022692"/>
    </source>
</evidence>
<comment type="caution">
    <text evidence="18">The sequence shown here is derived from an EMBL/GenBank/DDBJ whole genome shotgun (WGS) entry which is preliminary data.</text>
</comment>
<keyword evidence="12" id="KW-0325">Glycoprotein</keyword>
<keyword evidence="10" id="KW-1015">Disulfide bond</keyword>
<evidence type="ECO:0000256" key="12">
    <source>
        <dbReference type="ARBA" id="ARBA00023180"/>
    </source>
</evidence>
<evidence type="ECO:0000256" key="3">
    <source>
        <dbReference type="ARBA" id="ARBA00013445"/>
    </source>
</evidence>
<keyword evidence="5 16" id="KW-0732">Signal</keyword>
<accession>A0AAV7SEJ6</accession>
<dbReference type="GO" id="GO:0019976">
    <property type="term" value="F:interleukin-2 binding"/>
    <property type="evidence" value="ECO:0007669"/>
    <property type="project" value="InterPro"/>
</dbReference>
<dbReference type="InterPro" id="IPR035976">
    <property type="entry name" value="Sushi/SCR/CCP_sf"/>
</dbReference>
<dbReference type="GO" id="GO:0004911">
    <property type="term" value="F:interleukin-2 receptor activity"/>
    <property type="evidence" value="ECO:0007669"/>
    <property type="project" value="InterPro"/>
</dbReference>
<dbReference type="Pfam" id="PF00084">
    <property type="entry name" value="Sushi"/>
    <property type="match status" value="1"/>
</dbReference>
<comment type="subunit">
    <text evidence="13">Non-covalent dimer of an alpha and a beta subunit. IL2R exists in 3 different forms: a high affinity dimer, an intermediate affinity monomer (beta subunit), and a low affinity monomer (alpha subunit). The high and intermediate affinity forms also associate with a gamma subunit.</text>
</comment>
<comment type="subcellular location">
    <subcellularLocation>
        <location evidence="2">Membrane</location>
        <topology evidence="2">Single-pass type I membrane protein</topology>
    </subcellularLocation>
</comment>
<keyword evidence="11" id="KW-0675">Receptor</keyword>
<evidence type="ECO:0000256" key="14">
    <source>
        <dbReference type="PROSITE-ProRule" id="PRU00302"/>
    </source>
</evidence>
<evidence type="ECO:0000256" key="7">
    <source>
        <dbReference type="ARBA" id="ARBA00022859"/>
    </source>
</evidence>
<keyword evidence="8 15" id="KW-1133">Transmembrane helix</keyword>
<evidence type="ECO:0000256" key="2">
    <source>
        <dbReference type="ARBA" id="ARBA00004479"/>
    </source>
</evidence>
<evidence type="ECO:0000256" key="9">
    <source>
        <dbReference type="ARBA" id="ARBA00023136"/>
    </source>
</evidence>
<dbReference type="SUPFAM" id="SSF57535">
    <property type="entry name" value="Complement control module/SCR domain"/>
    <property type="match status" value="1"/>
</dbReference>
<dbReference type="PROSITE" id="PS50923">
    <property type="entry name" value="SUSHI"/>
    <property type="match status" value="1"/>
</dbReference>
<dbReference type="InterPro" id="IPR000436">
    <property type="entry name" value="Sushi_SCR_CCP_dom"/>
</dbReference>
<evidence type="ECO:0000259" key="17">
    <source>
        <dbReference type="PROSITE" id="PS50923"/>
    </source>
</evidence>
<proteinExistence type="predicted"/>
<evidence type="ECO:0000256" key="13">
    <source>
        <dbReference type="ARBA" id="ARBA00025938"/>
    </source>
</evidence>
<name>A0AAV7SEJ6_PLEWA</name>
<keyword evidence="7" id="KW-0391">Immunity</keyword>
<dbReference type="Proteomes" id="UP001066276">
    <property type="component" value="Chromosome 4_2"/>
</dbReference>
<keyword evidence="14" id="KW-0768">Sushi</keyword>
<organism evidence="18 19">
    <name type="scientific">Pleurodeles waltl</name>
    <name type="common">Iberian ribbed newt</name>
    <dbReference type="NCBI Taxonomy" id="8319"/>
    <lineage>
        <taxon>Eukaryota</taxon>
        <taxon>Metazoa</taxon>
        <taxon>Chordata</taxon>
        <taxon>Craniata</taxon>
        <taxon>Vertebrata</taxon>
        <taxon>Euteleostomi</taxon>
        <taxon>Amphibia</taxon>
        <taxon>Batrachia</taxon>
        <taxon>Caudata</taxon>
        <taxon>Salamandroidea</taxon>
        <taxon>Salamandridae</taxon>
        <taxon>Pleurodelinae</taxon>
        <taxon>Pleurodeles</taxon>
    </lineage>
</organism>
<comment type="function">
    <text evidence="1">Receptor for interleukin-2. The receptor is involved in the regulation of immune tolerance by controlling regulatory T cells (TREGs) activity. TREGs suppress the activation and expansion of autoreactive T-cells.</text>
</comment>
<protein>
    <recommendedName>
        <fullName evidence="3">Interleukin-2 receptor subunit alpha</fullName>
    </recommendedName>
</protein>
<dbReference type="InterPro" id="IPR015486">
    <property type="entry name" value="IL-2_rcpt_alpha"/>
</dbReference>
<keyword evidence="19" id="KW-1185">Reference proteome</keyword>
<dbReference type="PANTHER" id="PTHR10573">
    <property type="entry name" value="INTERLEUKIN-2 RECEPTOR ALPHA CHAIN"/>
    <property type="match status" value="1"/>
</dbReference>
<sequence>MDSMKLLMLFTWMIVMYTLSCKGQKQLCAPPNASAFAELSTDRYVVGSSVYYSCNINYFRQPGASSRFTCSNNSGHVDWAYDKYATQFKCTRQSNDVDQRTRKSTTGPLDSENEENSLVLEGYCAPKSINHARINIAKGTYPVGQELHYRCNTACTKWLELSGVMKCVHCNGKIFWDKVDSECIDTGTLEVPSTTIAIGNRHERVLDIEDLPSATRANPISVISYIGGVGSIPLVVLIFISNA</sequence>
<feature type="chain" id="PRO_5043698091" description="Interleukin-2 receptor subunit alpha" evidence="16">
    <location>
        <begin position="21"/>
        <end position="243"/>
    </location>
</feature>
<dbReference type="AlphaFoldDB" id="A0AAV7SEJ6"/>